<feature type="region of interest" description="Disordered" evidence="1">
    <location>
        <begin position="353"/>
        <end position="373"/>
    </location>
</feature>
<organism evidence="2 3">
    <name type="scientific">Phytophthora fragariaefolia</name>
    <dbReference type="NCBI Taxonomy" id="1490495"/>
    <lineage>
        <taxon>Eukaryota</taxon>
        <taxon>Sar</taxon>
        <taxon>Stramenopiles</taxon>
        <taxon>Oomycota</taxon>
        <taxon>Peronosporomycetes</taxon>
        <taxon>Peronosporales</taxon>
        <taxon>Peronosporaceae</taxon>
        <taxon>Phytophthora</taxon>
    </lineage>
</organism>
<reference evidence="2" key="1">
    <citation type="submission" date="2023-04" db="EMBL/GenBank/DDBJ databases">
        <title>Phytophthora fragariaefolia NBRC 109709.</title>
        <authorList>
            <person name="Ichikawa N."/>
            <person name="Sato H."/>
            <person name="Tonouchi N."/>
        </authorList>
    </citation>
    <scope>NUCLEOTIDE SEQUENCE</scope>
    <source>
        <strain evidence="2">NBRC 109709</strain>
    </source>
</reference>
<dbReference type="EMBL" id="BSXT01001449">
    <property type="protein sequence ID" value="GMF42488.1"/>
    <property type="molecule type" value="Genomic_DNA"/>
</dbReference>
<keyword evidence="3" id="KW-1185">Reference proteome</keyword>
<evidence type="ECO:0000313" key="2">
    <source>
        <dbReference type="EMBL" id="GMF42488.1"/>
    </source>
</evidence>
<evidence type="ECO:0000256" key="1">
    <source>
        <dbReference type="SAM" id="MobiDB-lite"/>
    </source>
</evidence>
<dbReference type="AlphaFoldDB" id="A0A9W6XP81"/>
<feature type="region of interest" description="Disordered" evidence="1">
    <location>
        <begin position="1"/>
        <end position="76"/>
    </location>
</feature>
<evidence type="ECO:0000313" key="3">
    <source>
        <dbReference type="Proteomes" id="UP001165121"/>
    </source>
</evidence>
<comment type="caution">
    <text evidence="2">The sequence shown here is derived from an EMBL/GenBank/DDBJ whole genome shotgun (WGS) entry which is preliminary data.</text>
</comment>
<dbReference type="Proteomes" id="UP001165121">
    <property type="component" value="Unassembled WGS sequence"/>
</dbReference>
<accession>A0A9W6XP81</accession>
<protein>
    <submittedName>
        <fullName evidence="2">Unnamed protein product</fullName>
    </submittedName>
</protein>
<feature type="compositionally biased region" description="Basic and acidic residues" evidence="1">
    <location>
        <begin position="35"/>
        <end position="57"/>
    </location>
</feature>
<name>A0A9W6XP81_9STRA</name>
<sequence>MSADECQLPGGRKEGQGRLQPAAGTPACSEPHVSFLRDGDSVGGDRSRERKIFRDSSRFAPRPAPPDTGTPVSTTHQPVAFSAGLEVDAGTPSQPTAIQPLQTLRSGSTLQSPTAIQPVLAIQPALTLTQPKQLGQLTRTSLRPAYECNNNPLAYTCTTNAMATSSESWPEPTVSPFAAATCEPPSATPMRHLRPVISGAVATMMHTGICRATLPTTMATAGMTLPRDTYPKSRGSGAAEVFLLDVRLRHALSEYVRLTGASLPAFVELFRGQTAEDYRPNKNLDQESITRPDYDHCDAVATETIRAKHFRPGAEVKLMARDVASAFRNISIHSKSVYRCAGLIEEALQYPGSLEEGTSSPNAGSHMAKALHQ</sequence>
<gene>
    <name evidence="2" type="ORF">Pfra01_001392900</name>
</gene>
<proteinExistence type="predicted"/>